<evidence type="ECO:0000256" key="1">
    <source>
        <dbReference type="ARBA" id="ARBA00022428"/>
    </source>
</evidence>
<organism evidence="10 11">
    <name type="scientific">Sedimenticola thiotaurini</name>
    <dbReference type="NCBI Taxonomy" id="1543721"/>
    <lineage>
        <taxon>Bacteria</taxon>
        <taxon>Pseudomonadati</taxon>
        <taxon>Pseudomonadota</taxon>
        <taxon>Gammaproteobacteria</taxon>
        <taxon>Chromatiales</taxon>
        <taxon>Sedimenticolaceae</taxon>
        <taxon>Sedimenticola</taxon>
    </lineage>
</organism>
<dbReference type="SUPFAM" id="SSF52518">
    <property type="entry name" value="Thiamin diphosphate-binding fold (THDP-binding)"/>
    <property type="match status" value="2"/>
</dbReference>
<comment type="cofactor">
    <cofactor evidence="7">
        <name>thiamine diphosphate</name>
        <dbReference type="ChEBI" id="CHEBI:58937"/>
    </cofactor>
    <text evidence="7">Binds 1 thiamine pyrophosphate per subunit.</text>
</comment>
<dbReference type="CDD" id="cd07037">
    <property type="entry name" value="TPP_PYR_MenD"/>
    <property type="match status" value="1"/>
</dbReference>
<dbReference type="UniPathway" id="UPA00079"/>
<dbReference type="Pfam" id="PF02775">
    <property type="entry name" value="TPP_enzyme_C"/>
    <property type="match status" value="1"/>
</dbReference>
<evidence type="ECO:0000259" key="8">
    <source>
        <dbReference type="Pfam" id="PF02775"/>
    </source>
</evidence>
<evidence type="ECO:0000259" key="9">
    <source>
        <dbReference type="Pfam" id="PF02776"/>
    </source>
</evidence>
<comment type="pathway">
    <text evidence="7">Quinol/quinone metabolism; menaquinone biosynthesis.</text>
</comment>
<comment type="function">
    <text evidence="7">Catalyzes the thiamine diphosphate-dependent decarboxylation of 2-oxoglutarate and the subsequent addition of the resulting succinic semialdehyde-thiamine pyrophosphate anion to isochorismate to yield 2-succinyl-5-enolpyruvyl-6-hydroxy-3-cyclohexene-1-carboxylate (SEPHCHC).</text>
</comment>
<evidence type="ECO:0000313" key="10">
    <source>
        <dbReference type="EMBL" id="TVT57995.1"/>
    </source>
</evidence>
<dbReference type="EC" id="2.2.1.9" evidence="7"/>
<dbReference type="GO" id="GO:0030976">
    <property type="term" value="F:thiamine pyrophosphate binding"/>
    <property type="evidence" value="ECO:0007669"/>
    <property type="project" value="UniProtKB-UniRule"/>
</dbReference>
<dbReference type="GO" id="GO:0000287">
    <property type="term" value="F:magnesium ion binding"/>
    <property type="evidence" value="ECO:0007669"/>
    <property type="project" value="UniProtKB-UniRule"/>
</dbReference>
<dbReference type="Proteomes" id="UP000317355">
    <property type="component" value="Unassembled WGS sequence"/>
</dbReference>
<proteinExistence type="inferred from homology"/>
<keyword evidence="1 7" id="KW-0474">Menaquinone biosynthesis</keyword>
<accession>A0A558DAE3</accession>
<keyword evidence="2 7" id="KW-0808">Transferase</keyword>
<dbReference type="InterPro" id="IPR011766">
    <property type="entry name" value="TPP_enzyme_TPP-bd"/>
</dbReference>
<dbReference type="InterPro" id="IPR029061">
    <property type="entry name" value="THDP-binding"/>
</dbReference>
<evidence type="ECO:0000256" key="7">
    <source>
        <dbReference type="HAMAP-Rule" id="MF_01659"/>
    </source>
</evidence>
<name>A0A558DAE3_9GAMM</name>
<keyword evidence="4 7" id="KW-0460">Magnesium</keyword>
<keyword evidence="5 7" id="KW-0786">Thiamine pyrophosphate</keyword>
<keyword evidence="6 7" id="KW-0464">Manganese</keyword>
<dbReference type="Gene3D" id="3.40.50.1220">
    <property type="entry name" value="TPP-binding domain"/>
    <property type="match status" value="1"/>
</dbReference>
<evidence type="ECO:0000256" key="3">
    <source>
        <dbReference type="ARBA" id="ARBA00022723"/>
    </source>
</evidence>
<dbReference type="EMBL" id="VMRY01000010">
    <property type="protein sequence ID" value="TVT57995.1"/>
    <property type="molecule type" value="Genomic_DNA"/>
</dbReference>
<sequence length="573" mass="62378">MPENSPGECNLLWAFALIDGLASSGVTQAVVSPGSRSTPLVLACDSHPAIEVTPMVDERCAAFFALGLAKQNHRPVILIATSGSAPAHWFPAVIEACHSNIPLLLLTADRPPELHGWGANQTTDQQNLFGSHLRAFHDPGPAQDNTPARAQLLQLGSDAAMHAVSPWPGPIQINMPFREPLLPPVPAKMPSPIERQRRKTQNGIADPDSVEAIVREIAGRPGLILCGASDLGKPFAQAVTHLAERLNCPIIADPLSNLRFGKHDKSTVISHYDAFIETAAKRLKPSWILRFGALPVSKPLLQYLDKTAAPQLICDPYQQWPKMPPNGQLSISAEPTSLCEAIETRQPEPAPAEWLNSIRQMEQAAADLMQPSTDGDRPFEGSLIKSLFDCLPNESLLFSGNSMPIRQLDSWSAKGDKAIHIAANRGVSGIDGNISTFIGMSGGGYRASVALLGDLAFYHDMNGLLAARGKDLVIVLINNNGGGIFGYLPQATLSSYERYWNTATELDFKQTAALYGLNYQRITRQSAFQPALKQAFNAKGPQLIEVMVERDYSIKRHRHYRGIVARQITRQNG</sequence>
<dbReference type="InterPro" id="IPR012001">
    <property type="entry name" value="Thiamin_PyroP_enz_TPP-bd_dom"/>
</dbReference>
<evidence type="ECO:0000313" key="11">
    <source>
        <dbReference type="Proteomes" id="UP000317355"/>
    </source>
</evidence>
<comment type="caution">
    <text evidence="10">The sequence shown here is derived from an EMBL/GenBank/DDBJ whole genome shotgun (WGS) entry which is preliminary data.</text>
</comment>
<feature type="domain" description="Thiamine pyrophosphate enzyme N-terminal TPP-binding" evidence="9">
    <location>
        <begin position="15"/>
        <end position="127"/>
    </location>
</feature>
<dbReference type="NCBIfam" id="TIGR00173">
    <property type="entry name" value="menD"/>
    <property type="match status" value="1"/>
</dbReference>
<gene>
    <name evidence="7 10" type="primary">menD</name>
    <name evidence="10" type="ORF">FHK82_04570</name>
</gene>
<comment type="pathway">
    <text evidence="7">Quinol/quinone metabolism; 1,4-dihydroxy-2-naphthoate biosynthesis; 1,4-dihydroxy-2-naphthoate from chorismate: step 2/7.</text>
</comment>
<dbReference type="Pfam" id="PF02776">
    <property type="entry name" value="TPP_enzyme_N"/>
    <property type="match status" value="1"/>
</dbReference>
<protein>
    <recommendedName>
        <fullName evidence="7">2-succinyl-5-enolpyruvyl-6-hydroxy-3-cyclohexene-1-carboxylate synthase</fullName>
        <shortName evidence="7">SEPHCHC synthase</shortName>
        <ecNumber evidence="7">2.2.1.9</ecNumber>
    </recommendedName>
    <alternativeName>
        <fullName evidence="7">Menaquinone biosynthesis protein MenD</fullName>
    </alternativeName>
</protein>
<dbReference type="GO" id="GO:0030145">
    <property type="term" value="F:manganese ion binding"/>
    <property type="evidence" value="ECO:0007669"/>
    <property type="project" value="UniProtKB-UniRule"/>
</dbReference>
<dbReference type="Gene3D" id="3.40.50.970">
    <property type="match status" value="2"/>
</dbReference>
<dbReference type="GO" id="GO:0009234">
    <property type="term" value="P:menaquinone biosynthetic process"/>
    <property type="evidence" value="ECO:0007669"/>
    <property type="project" value="UniProtKB-UniRule"/>
</dbReference>
<comment type="subunit">
    <text evidence="7">Homodimer.</text>
</comment>
<dbReference type="GO" id="GO:0070204">
    <property type="term" value="F:2-succinyl-5-enolpyruvyl-6-hydroxy-3-cyclohexene-1-carboxylic-acid synthase activity"/>
    <property type="evidence" value="ECO:0007669"/>
    <property type="project" value="UniProtKB-UniRule"/>
</dbReference>
<dbReference type="UniPathway" id="UPA01057">
    <property type="reaction ID" value="UER00164"/>
</dbReference>
<dbReference type="CDD" id="cd02009">
    <property type="entry name" value="TPP_SHCHC_synthase"/>
    <property type="match status" value="1"/>
</dbReference>
<evidence type="ECO:0000256" key="4">
    <source>
        <dbReference type="ARBA" id="ARBA00022842"/>
    </source>
</evidence>
<comment type="similarity">
    <text evidence="7">Belongs to the TPP enzyme family. MenD subfamily.</text>
</comment>
<dbReference type="HAMAP" id="MF_01659">
    <property type="entry name" value="MenD"/>
    <property type="match status" value="1"/>
</dbReference>
<reference evidence="10 11" key="1">
    <citation type="submission" date="2019-07" db="EMBL/GenBank/DDBJ databases">
        <title>The pathways for chlorine oxyanion respiration interact through the shared metabolite chlorate.</title>
        <authorList>
            <person name="Barnum T.P."/>
            <person name="Cheng Y."/>
            <person name="Hill K.A."/>
            <person name="Lucas L.N."/>
            <person name="Carlson H.K."/>
            <person name="Coates J.D."/>
        </authorList>
    </citation>
    <scope>NUCLEOTIDE SEQUENCE [LARGE SCALE GENOMIC DNA]</scope>
    <source>
        <strain evidence="10">BK-3</strain>
    </source>
</reference>
<dbReference type="PANTHER" id="PTHR42916">
    <property type="entry name" value="2-SUCCINYL-5-ENOLPYRUVYL-6-HYDROXY-3-CYCLOHEXENE-1-CARBOXYLATE SYNTHASE"/>
    <property type="match status" value="1"/>
</dbReference>
<comment type="catalytic activity">
    <reaction evidence="7">
        <text>isochorismate + 2-oxoglutarate + H(+) = 5-enolpyruvoyl-6-hydroxy-2-succinyl-cyclohex-3-ene-1-carboxylate + CO2</text>
        <dbReference type="Rhea" id="RHEA:25593"/>
        <dbReference type="ChEBI" id="CHEBI:15378"/>
        <dbReference type="ChEBI" id="CHEBI:16526"/>
        <dbReference type="ChEBI" id="CHEBI:16810"/>
        <dbReference type="ChEBI" id="CHEBI:29780"/>
        <dbReference type="ChEBI" id="CHEBI:58818"/>
        <dbReference type="EC" id="2.2.1.9"/>
    </reaction>
</comment>
<evidence type="ECO:0000256" key="2">
    <source>
        <dbReference type="ARBA" id="ARBA00022679"/>
    </source>
</evidence>
<comment type="cofactor">
    <cofactor evidence="7">
        <name>Mg(2+)</name>
        <dbReference type="ChEBI" id="CHEBI:18420"/>
    </cofactor>
    <cofactor evidence="7">
        <name>Mn(2+)</name>
        <dbReference type="ChEBI" id="CHEBI:29035"/>
    </cofactor>
</comment>
<dbReference type="PIRSF" id="PIRSF004983">
    <property type="entry name" value="MenD"/>
    <property type="match status" value="1"/>
</dbReference>
<keyword evidence="3 7" id="KW-0479">Metal-binding</keyword>
<evidence type="ECO:0000256" key="5">
    <source>
        <dbReference type="ARBA" id="ARBA00023052"/>
    </source>
</evidence>
<dbReference type="AlphaFoldDB" id="A0A558DAE3"/>
<dbReference type="PANTHER" id="PTHR42916:SF1">
    <property type="entry name" value="PROTEIN PHYLLO, CHLOROPLASTIC"/>
    <property type="match status" value="1"/>
</dbReference>
<feature type="domain" description="Thiamine pyrophosphate enzyme TPP-binding" evidence="8">
    <location>
        <begin position="446"/>
        <end position="546"/>
    </location>
</feature>
<dbReference type="InterPro" id="IPR004433">
    <property type="entry name" value="MenaQ_synth_MenD"/>
</dbReference>
<evidence type="ECO:0000256" key="6">
    <source>
        <dbReference type="ARBA" id="ARBA00023211"/>
    </source>
</evidence>